<proteinExistence type="predicted"/>
<keyword evidence="3" id="KW-1185">Reference proteome</keyword>
<organism evidence="2 3">
    <name type="scientific">Mycena albidolilacea</name>
    <dbReference type="NCBI Taxonomy" id="1033008"/>
    <lineage>
        <taxon>Eukaryota</taxon>
        <taxon>Fungi</taxon>
        <taxon>Dikarya</taxon>
        <taxon>Basidiomycota</taxon>
        <taxon>Agaricomycotina</taxon>
        <taxon>Agaricomycetes</taxon>
        <taxon>Agaricomycetidae</taxon>
        <taxon>Agaricales</taxon>
        <taxon>Marasmiineae</taxon>
        <taxon>Mycenaceae</taxon>
        <taxon>Mycena</taxon>
    </lineage>
</organism>
<feature type="region of interest" description="Disordered" evidence="1">
    <location>
        <begin position="219"/>
        <end position="260"/>
    </location>
</feature>
<gene>
    <name evidence="2" type="ORF">DFH08DRAFT_806311</name>
</gene>
<reference evidence="2" key="1">
    <citation type="submission" date="2023-03" db="EMBL/GenBank/DDBJ databases">
        <title>Massive genome expansion in bonnet fungi (Mycena s.s.) driven by repeated elements and novel gene families across ecological guilds.</title>
        <authorList>
            <consortium name="Lawrence Berkeley National Laboratory"/>
            <person name="Harder C.B."/>
            <person name="Miyauchi S."/>
            <person name="Viragh M."/>
            <person name="Kuo A."/>
            <person name="Thoen E."/>
            <person name="Andreopoulos B."/>
            <person name="Lu D."/>
            <person name="Skrede I."/>
            <person name="Drula E."/>
            <person name="Henrissat B."/>
            <person name="Morin E."/>
            <person name="Kohler A."/>
            <person name="Barry K."/>
            <person name="LaButti K."/>
            <person name="Morin E."/>
            <person name="Salamov A."/>
            <person name="Lipzen A."/>
            <person name="Mereny Z."/>
            <person name="Hegedus B."/>
            <person name="Baldrian P."/>
            <person name="Stursova M."/>
            <person name="Weitz H."/>
            <person name="Taylor A."/>
            <person name="Grigoriev I.V."/>
            <person name="Nagy L.G."/>
            <person name="Martin F."/>
            <person name="Kauserud H."/>
        </authorList>
    </citation>
    <scope>NUCLEOTIDE SEQUENCE</scope>
    <source>
        <strain evidence="2">CBHHK002</strain>
    </source>
</reference>
<accession>A0AAD7EVM9</accession>
<protein>
    <submittedName>
        <fullName evidence="2">Uncharacterized protein</fullName>
    </submittedName>
</protein>
<feature type="compositionally biased region" description="Basic and acidic residues" evidence="1">
    <location>
        <begin position="219"/>
        <end position="234"/>
    </location>
</feature>
<name>A0AAD7EVM9_9AGAR</name>
<feature type="region of interest" description="Disordered" evidence="1">
    <location>
        <begin position="1"/>
        <end position="43"/>
    </location>
</feature>
<sequence length="260" mass="28856">MSPKPIQPPTLPPFGGRETPTEKYATPTESNTHSSVERSTPSGEARHITMLFASICGPHRNEGVNIKAQLNGSSKSGGLRGCTARIRKNPILHKCGHRMHALVRNIPERPQWWQLALVGSHQRWPRESMGNPSELMDEGSGSYSISQNDLQVTKILGDLQIEVREDHVIKRLLVGFVGSRTSTSASSSTTLHDPKSIKTKEKDVKALVKVRPVDLSKIRDSGQDIDKCRSDRWCHMNSNEDEEDGSPRKQRGSKGKIRGL</sequence>
<feature type="compositionally biased region" description="Pro residues" evidence="1">
    <location>
        <begin position="1"/>
        <end position="12"/>
    </location>
</feature>
<dbReference type="EMBL" id="JARIHO010000013">
    <property type="protein sequence ID" value="KAJ7351592.1"/>
    <property type="molecule type" value="Genomic_DNA"/>
</dbReference>
<comment type="caution">
    <text evidence="2">The sequence shown here is derived from an EMBL/GenBank/DDBJ whole genome shotgun (WGS) entry which is preliminary data.</text>
</comment>
<dbReference type="Proteomes" id="UP001218218">
    <property type="component" value="Unassembled WGS sequence"/>
</dbReference>
<evidence type="ECO:0000313" key="2">
    <source>
        <dbReference type="EMBL" id="KAJ7351592.1"/>
    </source>
</evidence>
<feature type="compositionally biased region" description="Polar residues" evidence="1">
    <location>
        <begin position="27"/>
        <end position="42"/>
    </location>
</feature>
<dbReference type="AlphaFoldDB" id="A0AAD7EVM9"/>
<feature type="compositionally biased region" description="Basic residues" evidence="1">
    <location>
        <begin position="248"/>
        <end position="260"/>
    </location>
</feature>
<evidence type="ECO:0000313" key="3">
    <source>
        <dbReference type="Proteomes" id="UP001218218"/>
    </source>
</evidence>
<evidence type="ECO:0000256" key="1">
    <source>
        <dbReference type="SAM" id="MobiDB-lite"/>
    </source>
</evidence>